<reference evidence="1 2" key="1">
    <citation type="submission" date="2020-06" db="EMBL/GenBank/DDBJ databases">
        <title>Genome sequence of Rhizobium sp strain ADMK78.</title>
        <authorList>
            <person name="Rahi P."/>
        </authorList>
    </citation>
    <scope>NUCLEOTIDE SEQUENCE [LARGE SCALE GENOMIC DNA]</scope>
    <source>
        <strain evidence="1 2">ADMK78</strain>
    </source>
</reference>
<protein>
    <submittedName>
        <fullName evidence="1">Ribbon-helix-helix protein, CopG family</fullName>
    </submittedName>
</protein>
<evidence type="ECO:0000313" key="1">
    <source>
        <dbReference type="EMBL" id="QLF71359.1"/>
    </source>
</evidence>
<sequence>MRLPKDMLSDIEAIAAICDRSRSWVFVRALKSYLATEGKEILEIAAARQAMENGEGEDLDDVIKAVDLIVRDSAA</sequence>
<proteinExistence type="predicted"/>
<organism evidence="1 2">
    <name type="scientific">Peteryoungia desertarenae</name>
    <dbReference type="NCBI Taxonomy" id="1813451"/>
    <lineage>
        <taxon>Bacteria</taxon>
        <taxon>Pseudomonadati</taxon>
        <taxon>Pseudomonadota</taxon>
        <taxon>Alphaproteobacteria</taxon>
        <taxon>Hyphomicrobiales</taxon>
        <taxon>Rhizobiaceae</taxon>
        <taxon>Peteryoungia</taxon>
    </lineage>
</organism>
<evidence type="ECO:0000313" key="2">
    <source>
        <dbReference type="Proteomes" id="UP000308530"/>
    </source>
</evidence>
<dbReference type="SUPFAM" id="SSF47598">
    <property type="entry name" value="Ribbon-helix-helix"/>
    <property type="match status" value="1"/>
</dbReference>
<dbReference type="InterPro" id="IPR010985">
    <property type="entry name" value="Ribbon_hlx_hlx"/>
</dbReference>
<accession>A0ABX6QRX1</accession>
<name>A0ABX6QRX1_9HYPH</name>
<keyword evidence="2" id="KW-1185">Reference proteome</keyword>
<dbReference type="RefSeq" id="WP_138288399.1">
    <property type="nucleotide sequence ID" value="NZ_CP058350.1"/>
</dbReference>
<gene>
    <name evidence="1" type="ORF">FE840_010000</name>
</gene>
<dbReference type="EMBL" id="CP058350">
    <property type="protein sequence ID" value="QLF71359.1"/>
    <property type="molecule type" value="Genomic_DNA"/>
</dbReference>
<dbReference type="Proteomes" id="UP000308530">
    <property type="component" value="Chromosome"/>
</dbReference>